<dbReference type="InterPro" id="IPR021475">
    <property type="entry name" value="Pants/Emi1-like"/>
</dbReference>
<keyword evidence="2" id="KW-1185">Reference proteome</keyword>
<evidence type="ECO:0000313" key="1">
    <source>
        <dbReference type="EMBL" id="KAF6150385.1"/>
    </source>
</evidence>
<organism evidence="1 2">
    <name type="scientific">Kingdonia uniflora</name>
    <dbReference type="NCBI Taxonomy" id="39325"/>
    <lineage>
        <taxon>Eukaryota</taxon>
        <taxon>Viridiplantae</taxon>
        <taxon>Streptophyta</taxon>
        <taxon>Embryophyta</taxon>
        <taxon>Tracheophyta</taxon>
        <taxon>Spermatophyta</taxon>
        <taxon>Magnoliopsida</taxon>
        <taxon>Ranunculales</taxon>
        <taxon>Circaeasteraceae</taxon>
        <taxon>Kingdonia</taxon>
    </lineage>
</organism>
<proteinExistence type="predicted"/>
<protein>
    <submittedName>
        <fullName evidence="1">Uncharacterized protein</fullName>
    </submittedName>
</protein>
<dbReference type="PANTHER" id="PTHR28052:SF1">
    <property type="entry name" value="UPF0545 PROTEIN C22ORF39"/>
    <property type="match status" value="1"/>
</dbReference>
<dbReference type="AlphaFoldDB" id="A0A7J7M686"/>
<dbReference type="Pfam" id="PF11326">
    <property type="entry name" value="PANTS-like"/>
    <property type="match status" value="1"/>
</dbReference>
<accession>A0A7J7M686</accession>
<sequence>MQPISTPVHQLQQYYRLGNLDTCSSKWSALYDCLNLKTKRISKAQEILEAREKAKTHIWIYRTKEEASTNWYELFGHLDDME</sequence>
<dbReference type="EMBL" id="JACGCM010001747">
    <property type="protein sequence ID" value="KAF6150385.1"/>
    <property type="molecule type" value="Genomic_DNA"/>
</dbReference>
<reference evidence="1 2" key="1">
    <citation type="journal article" date="2020" name="IScience">
        <title>Genome Sequencing of the Endangered Kingdonia uniflora (Circaeasteraceae, Ranunculales) Reveals Potential Mechanisms of Evolutionary Specialization.</title>
        <authorList>
            <person name="Sun Y."/>
            <person name="Deng T."/>
            <person name="Zhang A."/>
            <person name="Moore M.J."/>
            <person name="Landis J.B."/>
            <person name="Lin N."/>
            <person name="Zhang H."/>
            <person name="Zhang X."/>
            <person name="Huang J."/>
            <person name="Zhang X."/>
            <person name="Sun H."/>
            <person name="Wang H."/>
        </authorList>
    </citation>
    <scope>NUCLEOTIDE SEQUENCE [LARGE SCALE GENOMIC DNA]</scope>
    <source>
        <strain evidence="1">TB1705</strain>
        <tissue evidence="1">Leaf</tissue>
    </source>
</reference>
<dbReference type="OrthoDB" id="2017405at2759"/>
<comment type="caution">
    <text evidence="1">The sequence shown here is derived from an EMBL/GenBank/DDBJ whole genome shotgun (WGS) entry which is preliminary data.</text>
</comment>
<name>A0A7J7M686_9MAGN</name>
<gene>
    <name evidence="1" type="ORF">GIB67_034084</name>
</gene>
<dbReference type="Proteomes" id="UP000541444">
    <property type="component" value="Unassembled WGS sequence"/>
</dbReference>
<evidence type="ECO:0000313" key="2">
    <source>
        <dbReference type="Proteomes" id="UP000541444"/>
    </source>
</evidence>
<dbReference type="PANTHER" id="PTHR28052">
    <property type="entry name" value="UPF0545 PROTEIN C22ORF39"/>
    <property type="match status" value="1"/>
</dbReference>